<keyword evidence="1 4" id="KW-0378">Hydrolase</keyword>
<protein>
    <submittedName>
        <fullName evidence="4">Flagellum-specific peptidoglycan hydrolase FlgJ</fullName>
    </submittedName>
</protein>
<keyword evidence="5" id="KW-1185">Reference proteome</keyword>
<dbReference type="PANTHER" id="PTHR33308">
    <property type="entry name" value="PEPTIDOGLYCAN HYDROLASE FLGJ"/>
    <property type="match status" value="1"/>
</dbReference>
<evidence type="ECO:0000256" key="2">
    <source>
        <dbReference type="SAM" id="Phobius"/>
    </source>
</evidence>
<organism evidence="4 5">
    <name type="scientific">Peptoniphilus stercorisuis</name>
    <dbReference type="NCBI Taxonomy" id="1436965"/>
    <lineage>
        <taxon>Bacteria</taxon>
        <taxon>Bacillati</taxon>
        <taxon>Bacillota</taxon>
        <taxon>Tissierellia</taxon>
        <taxon>Tissierellales</taxon>
        <taxon>Peptoniphilaceae</taxon>
        <taxon>Peptoniphilus</taxon>
    </lineage>
</organism>
<feature type="domain" description="Mannosyl-glycoprotein endo-beta-N-acetylglucosamidase-like" evidence="3">
    <location>
        <begin position="40"/>
        <end position="196"/>
    </location>
</feature>
<dbReference type="Proteomes" id="UP001519306">
    <property type="component" value="Unassembled WGS sequence"/>
</dbReference>
<gene>
    <name evidence="4" type="ORF">J2Z71_000135</name>
</gene>
<accession>A0ABS4KA27</accession>
<feature type="transmembrane region" description="Helical" evidence="2">
    <location>
        <begin position="21"/>
        <end position="37"/>
    </location>
</feature>
<dbReference type="Gene3D" id="1.10.530.10">
    <property type="match status" value="1"/>
</dbReference>
<dbReference type="Pfam" id="PF01832">
    <property type="entry name" value="Glucosaminidase"/>
    <property type="match status" value="1"/>
</dbReference>
<dbReference type="SMART" id="SM00047">
    <property type="entry name" value="LYZ2"/>
    <property type="match status" value="1"/>
</dbReference>
<evidence type="ECO:0000313" key="4">
    <source>
        <dbReference type="EMBL" id="MBP2024620.1"/>
    </source>
</evidence>
<sequence>MDKRVKKRRRRNTKKRKINRVFFFSVIFIVFLSLIFNKNKDRNYSEPVDYRDEYINMAKPIAIKVAKKYDLFPSVVLAQSALESSWGTSGLSSDYNNYFGIKSNSSSNSKDLMTSEFVKGKEIKINQPFREYTSINESFEHYGLLIGTAPRYEAVRDAKDYKQAAYAIKKCGYATDPKYAEKIIIIIESHDLDELD</sequence>
<proteinExistence type="predicted"/>
<dbReference type="GO" id="GO:0016787">
    <property type="term" value="F:hydrolase activity"/>
    <property type="evidence" value="ECO:0007669"/>
    <property type="project" value="UniProtKB-KW"/>
</dbReference>
<evidence type="ECO:0000313" key="5">
    <source>
        <dbReference type="Proteomes" id="UP001519306"/>
    </source>
</evidence>
<dbReference type="InterPro" id="IPR051056">
    <property type="entry name" value="Glycosyl_Hydrolase_73"/>
</dbReference>
<evidence type="ECO:0000256" key="1">
    <source>
        <dbReference type="ARBA" id="ARBA00022801"/>
    </source>
</evidence>
<dbReference type="RefSeq" id="WP_210059922.1">
    <property type="nucleotide sequence ID" value="NZ_JAGGLJ010000001.1"/>
</dbReference>
<dbReference type="PANTHER" id="PTHR33308:SF9">
    <property type="entry name" value="PEPTIDOGLYCAN HYDROLASE FLGJ"/>
    <property type="match status" value="1"/>
</dbReference>
<dbReference type="EMBL" id="JAGGLJ010000001">
    <property type="protein sequence ID" value="MBP2024620.1"/>
    <property type="molecule type" value="Genomic_DNA"/>
</dbReference>
<name>A0ABS4KA27_9FIRM</name>
<dbReference type="Gene3D" id="2.10.70.40">
    <property type="entry name" value="peptidoglycan hydrolase"/>
    <property type="match status" value="1"/>
</dbReference>
<keyword evidence="2" id="KW-0812">Transmembrane</keyword>
<comment type="caution">
    <text evidence="4">The sequence shown here is derived from an EMBL/GenBank/DDBJ whole genome shotgun (WGS) entry which is preliminary data.</text>
</comment>
<reference evidence="4 5" key="1">
    <citation type="submission" date="2021-03" db="EMBL/GenBank/DDBJ databases">
        <title>Genomic Encyclopedia of Type Strains, Phase IV (KMG-IV): sequencing the most valuable type-strain genomes for metagenomic binning, comparative biology and taxonomic classification.</title>
        <authorList>
            <person name="Goeker M."/>
        </authorList>
    </citation>
    <scope>NUCLEOTIDE SEQUENCE [LARGE SCALE GENOMIC DNA]</scope>
    <source>
        <strain evidence="4 5">DSM 27563</strain>
    </source>
</reference>
<dbReference type="InterPro" id="IPR002901">
    <property type="entry name" value="MGlyc_endo_b_GlcNAc-like_dom"/>
</dbReference>
<dbReference type="PRINTS" id="PR01002">
    <property type="entry name" value="FLGFLGJ"/>
</dbReference>
<keyword evidence="2" id="KW-1133">Transmembrane helix</keyword>
<evidence type="ECO:0000259" key="3">
    <source>
        <dbReference type="SMART" id="SM00047"/>
    </source>
</evidence>
<keyword evidence="2" id="KW-0472">Membrane</keyword>